<dbReference type="Proteomes" id="UP000599523">
    <property type="component" value="Unassembled WGS sequence"/>
</dbReference>
<proteinExistence type="predicted"/>
<dbReference type="AlphaFoldDB" id="A0A972F8A5"/>
<accession>A0A972F8A5</accession>
<evidence type="ECO:0008006" key="3">
    <source>
        <dbReference type="Google" id="ProtNLM"/>
    </source>
</evidence>
<reference evidence="1" key="1">
    <citation type="submission" date="2019-12" db="EMBL/GenBank/DDBJ databases">
        <title>Comparative genomics gives insights into the taxonomy of the Azoarcus-Aromatoleum group and reveals separate origins of nif in the plant-associated Azoarcus and non-plant-associated Aromatoleum sub-groups.</title>
        <authorList>
            <person name="Lafos M."/>
            <person name="Maluk M."/>
            <person name="Batista M."/>
            <person name="Junghare M."/>
            <person name="Carmona M."/>
            <person name="Faoro H."/>
            <person name="Cruz L.M."/>
            <person name="Battistoni F."/>
            <person name="De Souza E."/>
            <person name="Pedrosa F."/>
            <person name="Chen W.-M."/>
            <person name="Poole P.S."/>
            <person name="Dixon R.A."/>
            <person name="James E.K."/>
        </authorList>
    </citation>
    <scope>NUCLEOTIDE SEQUENCE</scope>
    <source>
        <strain evidence="1">NSC3</strain>
    </source>
</reference>
<comment type="caution">
    <text evidence="1">The sequence shown here is derived from an EMBL/GenBank/DDBJ whole genome shotgun (WGS) entry which is preliminary data.</text>
</comment>
<organism evidence="1 2">
    <name type="scientific">Azoarcus taiwanensis</name>
    <dbReference type="NCBI Taxonomy" id="666964"/>
    <lineage>
        <taxon>Bacteria</taxon>
        <taxon>Pseudomonadati</taxon>
        <taxon>Pseudomonadota</taxon>
        <taxon>Betaproteobacteria</taxon>
        <taxon>Rhodocyclales</taxon>
        <taxon>Zoogloeaceae</taxon>
        <taxon>Azoarcus</taxon>
    </lineage>
</organism>
<name>A0A972F8A5_9RHOO</name>
<feature type="non-terminal residue" evidence="1">
    <location>
        <position position="1"/>
    </location>
</feature>
<evidence type="ECO:0000313" key="2">
    <source>
        <dbReference type="Proteomes" id="UP000599523"/>
    </source>
</evidence>
<evidence type="ECO:0000313" key="1">
    <source>
        <dbReference type="EMBL" id="NMG03866.1"/>
    </source>
</evidence>
<dbReference type="RefSeq" id="WP_211163581.1">
    <property type="nucleotide sequence ID" value="NZ_CAWPHM010000307.1"/>
</dbReference>
<gene>
    <name evidence="1" type="ORF">GPA21_12940</name>
</gene>
<sequence>GSLEKILVKALVGGAISQAATGDFASGALAAGANEALVEHLAKLVDYDPALLASASQLVGIVAAGLTGQDAQIAANIGLHATEYNRRLHLSERQLAQELAARSNGRWSVEQIEDALRWSDSAETAESYFDGVVVRLDPYTSPYDVRDNAYDIVSNGFVVQRLDQIPLPDSELMAFIQQHTGDTYSWRPGVFPGEPADPHAGMAWTSSGYVPIRSADATDSLSYQWFYADGQAFRLPVAHCPSV</sequence>
<dbReference type="EMBL" id="WTVM01000079">
    <property type="protein sequence ID" value="NMG03866.1"/>
    <property type="molecule type" value="Genomic_DNA"/>
</dbReference>
<keyword evidence="2" id="KW-1185">Reference proteome</keyword>
<protein>
    <recommendedName>
        <fullName evidence="3">Toxin CdiA</fullName>
    </recommendedName>
</protein>